<name>A0A1G9ZAX8_9EURY</name>
<dbReference type="InterPro" id="IPR028081">
    <property type="entry name" value="Leu-bd"/>
</dbReference>
<evidence type="ECO:0000256" key="1">
    <source>
        <dbReference type="ARBA" id="ARBA00022729"/>
    </source>
</evidence>
<keyword evidence="4" id="KW-1185">Reference proteome</keyword>
<dbReference type="PROSITE" id="PS51318">
    <property type="entry name" value="TAT"/>
    <property type="match status" value="1"/>
</dbReference>
<dbReference type="InterPro" id="IPR028082">
    <property type="entry name" value="Peripla_BP_I"/>
</dbReference>
<evidence type="ECO:0000259" key="2">
    <source>
        <dbReference type="Pfam" id="PF13458"/>
    </source>
</evidence>
<proteinExistence type="predicted"/>
<accession>A0A1G9ZAX8</accession>
<dbReference type="Gene3D" id="3.40.50.2300">
    <property type="match status" value="2"/>
</dbReference>
<dbReference type="AlphaFoldDB" id="A0A1G9ZAX8"/>
<dbReference type="PROSITE" id="PS51257">
    <property type="entry name" value="PROKAR_LIPOPROTEIN"/>
    <property type="match status" value="1"/>
</dbReference>
<reference evidence="3 4" key="1">
    <citation type="submission" date="2016-10" db="EMBL/GenBank/DDBJ databases">
        <authorList>
            <person name="de Groot N.N."/>
        </authorList>
    </citation>
    <scope>NUCLEOTIDE SEQUENCE [LARGE SCALE GENOMIC DNA]</scope>
    <source>
        <strain evidence="4">EB21,IBRC-M 10013,KCTC 4048</strain>
    </source>
</reference>
<protein>
    <submittedName>
        <fullName evidence="3">Amino acid/amide ABC transporter substrate-binding protein, HAAT family</fullName>
    </submittedName>
</protein>
<dbReference type="OrthoDB" id="264684at2157"/>
<dbReference type="SUPFAM" id="SSF53822">
    <property type="entry name" value="Periplasmic binding protein-like I"/>
    <property type="match status" value="1"/>
</dbReference>
<dbReference type="STRING" id="996166.SAMN05192554_1194"/>
<dbReference type="InterPro" id="IPR051010">
    <property type="entry name" value="BCAA_transport"/>
</dbReference>
<dbReference type="RefSeq" id="WP_089735136.1">
    <property type="nucleotide sequence ID" value="NZ_FNIA01000019.1"/>
</dbReference>
<evidence type="ECO:0000313" key="4">
    <source>
        <dbReference type="Proteomes" id="UP000199370"/>
    </source>
</evidence>
<feature type="domain" description="Leucine-binding protein" evidence="2">
    <location>
        <begin position="38"/>
        <end position="387"/>
    </location>
</feature>
<organism evidence="3 4">
    <name type="scientific">Haloarchaeobius iranensis</name>
    <dbReference type="NCBI Taxonomy" id="996166"/>
    <lineage>
        <taxon>Archaea</taxon>
        <taxon>Methanobacteriati</taxon>
        <taxon>Methanobacteriota</taxon>
        <taxon>Stenosarchaea group</taxon>
        <taxon>Halobacteria</taxon>
        <taxon>Halobacteriales</taxon>
        <taxon>Halorubellaceae</taxon>
        <taxon>Haloarchaeobius</taxon>
    </lineage>
</organism>
<dbReference type="PANTHER" id="PTHR30483:SF6">
    <property type="entry name" value="PERIPLASMIC BINDING PROTEIN OF ABC TRANSPORTER FOR NATURAL AMINO ACIDS"/>
    <property type="match status" value="1"/>
</dbReference>
<evidence type="ECO:0000313" key="3">
    <source>
        <dbReference type="EMBL" id="SDN17991.1"/>
    </source>
</evidence>
<dbReference type="EMBL" id="FNIA01000019">
    <property type="protein sequence ID" value="SDN17991.1"/>
    <property type="molecule type" value="Genomic_DNA"/>
</dbReference>
<dbReference type="PANTHER" id="PTHR30483">
    <property type="entry name" value="LEUCINE-SPECIFIC-BINDING PROTEIN"/>
    <property type="match status" value="1"/>
</dbReference>
<dbReference type="InterPro" id="IPR006311">
    <property type="entry name" value="TAT_signal"/>
</dbReference>
<gene>
    <name evidence="3" type="ORF">SAMN05192554_1194</name>
</gene>
<keyword evidence="1" id="KW-0732">Signal</keyword>
<dbReference type="Pfam" id="PF13458">
    <property type="entry name" value="Peripla_BP_6"/>
    <property type="match status" value="1"/>
</dbReference>
<dbReference type="Proteomes" id="UP000199370">
    <property type="component" value="Unassembled WGS sequence"/>
</dbReference>
<sequence length="423" mass="44040">MVEIDRRRLLKAASATGVAGLTGLAGCLGGGGGGADSLSIGVVTDTSGPYAHLGNSVIRGIKLGLAQSLDADTEGLADSNTVEGSGITVEILAEDSGLAADTGRQKARKLVQSDEVDILQGSVSSSVAAAVQDVATDASTPMFVDTAAATSLTGENCNKYTFRTSQTTYQDALAGGQYAAENLGSSFYFVGADYSWGHDSVAQWKSVIEENGGSAAGESFVSPGTSNYTPYLQNAEESGADSIVVALTGTDGIRFSRDLADFGTDFEVTATGVTTVPWMQQVGTAATGFSGIPKYFWPFPDNSTNDWIIEQYSSQWNAVPSIFTAGAHAAGYAIGQGMQSAGSNDADPLIEQWHGMTIEKTARGDGAYTIRECDHQAEFPMYLGHFEETSGGSMDVEPVLDDTFEAESSIRPCGETGCSGIEL</sequence>
<dbReference type="CDD" id="cd06328">
    <property type="entry name" value="PBP1_SBP-like"/>
    <property type="match status" value="1"/>
</dbReference>